<dbReference type="InterPro" id="IPR050490">
    <property type="entry name" value="Bact_solute-bd_prot1"/>
</dbReference>
<evidence type="ECO:0000256" key="1">
    <source>
        <dbReference type="ARBA" id="ARBA00022475"/>
    </source>
</evidence>
<accession>A0A4R8EHV4</accession>
<keyword evidence="3" id="KW-0472">Membrane</keyword>
<dbReference type="CDD" id="cd13585">
    <property type="entry name" value="PBP2_TMBP_like"/>
    <property type="match status" value="1"/>
</dbReference>
<dbReference type="InterPro" id="IPR006059">
    <property type="entry name" value="SBP"/>
</dbReference>
<evidence type="ECO:0000256" key="5">
    <source>
        <dbReference type="ARBA" id="ARBA00023288"/>
    </source>
</evidence>
<evidence type="ECO:0000256" key="3">
    <source>
        <dbReference type="ARBA" id="ARBA00023136"/>
    </source>
</evidence>
<sequence>MLGKRRFLVLLLMSIVIFGISVISLSEEITLEFQQWWEPELPEGVLREICDEFTAKTGINIELLSNPYADTKVQIAAGAATGMMPDVVGLDGSWVYDFAKQGAIANLSELMVSSGYDDSQLSLQVQVEGNTYMIAVVNFAYPMYVNKDILKNAGIVEFPTTWSEFKSLAQKVTDPTSNIYAYALPLSSALPNGIQNQFMSWLWASGGNMLENGKPQLIGNEKLIQTTELIKWLFDERLVTPGAYIMREPDMVEEFVNGRLAFMISSLAHLTLIKEGAPNMDVAITSIPKMDGYTGKSGICVANWGIGIASNSKHKEEAWRFIEYLMSPEVNAKLAVYANAFPGNTASEPDYSDQDKLFLDAYEIYQESYAINEFTGLPRSEDLMRSFLENFVLYLEEEIDSAETMLETIQKEWLKIF</sequence>
<dbReference type="PANTHER" id="PTHR43649">
    <property type="entry name" value="ARABINOSE-BINDING PROTEIN-RELATED"/>
    <property type="match status" value="1"/>
</dbReference>
<dbReference type="Pfam" id="PF01547">
    <property type="entry name" value="SBP_bac_1"/>
    <property type="match status" value="1"/>
</dbReference>
<evidence type="ECO:0000256" key="4">
    <source>
        <dbReference type="ARBA" id="ARBA00023139"/>
    </source>
</evidence>
<name>A0A4R8EHV4_9BACT</name>
<protein>
    <submittedName>
        <fullName evidence="6">Carbohydrate ABC transporter substrate-binding protein (CUT1 family)</fullName>
    </submittedName>
</protein>
<dbReference type="RefSeq" id="WP_103876129.1">
    <property type="nucleotide sequence ID" value="NZ_SODZ01000026.1"/>
</dbReference>
<gene>
    <name evidence="6" type="ORF">C8D74_1265</name>
</gene>
<proteinExistence type="predicted"/>
<dbReference type="AlphaFoldDB" id="A0A4R8EHV4"/>
<comment type="caution">
    <text evidence="6">The sequence shown here is derived from an EMBL/GenBank/DDBJ whole genome shotgun (WGS) entry which is preliminary data.</text>
</comment>
<keyword evidence="5" id="KW-0449">Lipoprotein</keyword>
<dbReference type="Gene3D" id="3.40.190.10">
    <property type="entry name" value="Periplasmic binding protein-like II"/>
    <property type="match status" value="1"/>
</dbReference>
<organism evidence="6 7">
    <name type="scientific">Petrotoga sibirica</name>
    <dbReference type="NCBI Taxonomy" id="156202"/>
    <lineage>
        <taxon>Bacteria</taxon>
        <taxon>Thermotogati</taxon>
        <taxon>Thermotogota</taxon>
        <taxon>Thermotogae</taxon>
        <taxon>Petrotogales</taxon>
        <taxon>Petrotogaceae</taxon>
        <taxon>Petrotoga</taxon>
    </lineage>
</organism>
<keyword evidence="2" id="KW-0732">Signal</keyword>
<keyword evidence="7" id="KW-1185">Reference proteome</keyword>
<evidence type="ECO:0000313" key="6">
    <source>
        <dbReference type="EMBL" id="TDX09955.1"/>
    </source>
</evidence>
<dbReference type="SUPFAM" id="SSF53850">
    <property type="entry name" value="Periplasmic binding protein-like II"/>
    <property type="match status" value="1"/>
</dbReference>
<dbReference type="Proteomes" id="UP000294817">
    <property type="component" value="Unassembled WGS sequence"/>
</dbReference>
<dbReference type="PANTHER" id="PTHR43649:SF33">
    <property type="entry name" value="POLYGALACTURONAN_RHAMNOGALACTURONAN-BINDING PROTEIN YTCQ"/>
    <property type="match status" value="1"/>
</dbReference>
<keyword evidence="1" id="KW-1003">Cell membrane</keyword>
<evidence type="ECO:0000256" key="2">
    <source>
        <dbReference type="ARBA" id="ARBA00022729"/>
    </source>
</evidence>
<dbReference type="EMBL" id="SODZ01000026">
    <property type="protein sequence ID" value="TDX09955.1"/>
    <property type="molecule type" value="Genomic_DNA"/>
</dbReference>
<evidence type="ECO:0000313" key="7">
    <source>
        <dbReference type="Proteomes" id="UP000294817"/>
    </source>
</evidence>
<keyword evidence="4" id="KW-0564">Palmitate</keyword>
<reference evidence="6 7" key="1">
    <citation type="submission" date="2019-03" db="EMBL/GenBank/DDBJ databases">
        <title>Genomic Encyclopedia of Type Strains, Phase IV (KMG-IV): sequencing the most valuable type-strain genomes for metagenomic binning, comparative biology and taxonomic classification.</title>
        <authorList>
            <person name="Goeker M."/>
        </authorList>
    </citation>
    <scope>NUCLEOTIDE SEQUENCE [LARGE SCALE GENOMIC DNA]</scope>
    <source>
        <strain evidence="6 7">DSM 13575</strain>
    </source>
</reference>